<reference evidence="3" key="1">
    <citation type="submission" date="2023-06" db="EMBL/GenBank/DDBJ databases">
        <authorList>
            <person name="Zhang S."/>
        </authorList>
    </citation>
    <scope>NUCLEOTIDE SEQUENCE</scope>
    <source>
        <strain evidence="3">SG2303</strain>
    </source>
</reference>
<dbReference type="PROSITE" id="PS51257">
    <property type="entry name" value="PROKAR_LIPOPROTEIN"/>
    <property type="match status" value="1"/>
</dbReference>
<evidence type="ECO:0000256" key="1">
    <source>
        <dbReference type="SAM" id="SignalP"/>
    </source>
</evidence>
<feature type="signal peptide" evidence="1">
    <location>
        <begin position="1"/>
        <end position="22"/>
    </location>
</feature>
<organism evidence="3 4">
    <name type="scientific">Crenobacter oryzisoli</name>
    <dbReference type="NCBI Taxonomy" id="3056844"/>
    <lineage>
        <taxon>Bacteria</taxon>
        <taxon>Pseudomonadati</taxon>
        <taxon>Pseudomonadota</taxon>
        <taxon>Betaproteobacteria</taxon>
        <taxon>Neisseriales</taxon>
        <taxon>Neisseriaceae</taxon>
        <taxon>Crenobacter</taxon>
    </lineage>
</organism>
<dbReference type="Proteomes" id="UP001168540">
    <property type="component" value="Unassembled WGS sequence"/>
</dbReference>
<gene>
    <name evidence="3" type="ORF">QU481_10575</name>
</gene>
<feature type="chain" id="PRO_5045133602" evidence="1">
    <location>
        <begin position="23"/>
        <end position="68"/>
    </location>
</feature>
<feature type="domain" description="Glycine zipper 2TM" evidence="2">
    <location>
        <begin position="31"/>
        <end position="67"/>
    </location>
</feature>
<evidence type="ECO:0000313" key="3">
    <source>
        <dbReference type="EMBL" id="MDN0075334.1"/>
    </source>
</evidence>
<evidence type="ECO:0000313" key="4">
    <source>
        <dbReference type="Proteomes" id="UP001168540"/>
    </source>
</evidence>
<protein>
    <submittedName>
        <fullName evidence="3">Glycine zipper 2TM domain-containing protein</fullName>
    </submittedName>
</protein>
<accession>A0ABT7XNF8</accession>
<keyword evidence="1" id="KW-0732">Signal</keyword>
<name>A0ABT7XNF8_9NEIS</name>
<dbReference type="EMBL" id="JAUEDK010000016">
    <property type="protein sequence ID" value="MDN0075334.1"/>
    <property type="molecule type" value="Genomic_DNA"/>
</dbReference>
<proteinExistence type="predicted"/>
<keyword evidence="4" id="KW-1185">Reference proteome</keyword>
<dbReference type="InterPro" id="IPR008816">
    <property type="entry name" value="Gly_zipper_2TM_dom"/>
</dbReference>
<sequence length="68" mass="6670">MKQMLKTIMLGAALAAMVTGCADMNQRQRNTAIGAGAGAVLGSVLTNGDSLGTLGGAAVGGIIGHQTR</sequence>
<dbReference type="Pfam" id="PF05433">
    <property type="entry name" value="Rick_17kDa_Anti"/>
    <property type="match status" value="1"/>
</dbReference>
<comment type="caution">
    <text evidence="3">The sequence shown here is derived from an EMBL/GenBank/DDBJ whole genome shotgun (WGS) entry which is preliminary data.</text>
</comment>
<evidence type="ECO:0000259" key="2">
    <source>
        <dbReference type="Pfam" id="PF05433"/>
    </source>
</evidence>